<reference evidence="2 3" key="1">
    <citation type="submission" date="2020-04" db="EMBL/GenBank/DDBJ databases">
        <authorList>
            <person name="Laetsch R D."/>
            <person name="Stevens L."/>
            <person name="Kumar S."/>
            <person name="Blaxter L. M."/>
        </authorList>
    </citation>
    <scope>NUCLEOTIDE SEQUENCE [LARGE SCALE GENOMIC DNA]</scope>
</reference>
<accession>A0A8S1ELS8</accession>
<gene>
    <name evidence="2" type="ORF">CBOVIS_LOCUS3952</name>
</gene>
<feature type="compositionally biased region" description="Basic residues" evidence="1">
    <location>
        <begin position="62"/>
        <end position="72"/>
    </location>
</feature>
<proteinExistence type="predicted"/>
<organism evidence="2 3">
    <name type="scientific">Caenorhabditis bovis</name>
    <dbReference type="NCBI Taxonomy" id="2654633"/>
    <lineage>
        <taxon>Eukaryota</taxon>
        <taxon>Metazoa</taxon>
        <taxon>Ecdysozoa</taxon>
        <taxon>Nematoda</taxon>
        <taxon>Chromadorea</taxon>
        <taxon>Rhabditida</taxon>
        <taxon>Rhabditina</taxon>
        <taxon>Rhabditomorpha</taxon>
        <taxon>Rhabditoidea</taxon>
        <taxon>Rhabditidae</taxon>
        <taxon>Peloderinae</taxon>
        <taxon>Caenorhabditis</taxon>
    </lineage>
</organism>
<evidence type="ECO:0000313" key="3">
    <source>
        <dbReference type="Proteomes" id="UP000494206"/>
    </source>
</evidence>
<keyword evidence="3" id="KW-1185">Reference proteome</keyword>
<sequence length="141" mass="16039">MHYNFRLVNNQLVMVMTNDQCENEPLRGTCISCTCEKCVSGPMEGPRYSKYVGNPALDARRKAMKNRRVSKKTRAENGTTVVKENKDSVTKESADDSVSDEDAPHALPRFRIATLENEEGHTRLAIELPSVYNPDQTFYFY</sequence>
<dbReference type="AlphaFoldDB" id="A0A8S1ELS8"/>
<feature type="compositionally biased region" description="Basic and acidic residues" evidence="1">
    <location>
        <begin position="83"/>
        <end position="94"/>
    </location>
</feature>
<dbReference type="EMBL" id="CADEPM010000002">
    <property type="protein sequence ID" value="CAB3401162.1"/>
    <property type="molecule type" value="Genomic_DNA"/>
</dbReference>
<evidence type="ECO:0000313" key="2">
    <source>
        <dbReference type="EMBL" id="CAB3401162.1"/>
    </source>
</evidence>
<name>A0A8S1ELS8_9PELO</name>
<feature type="region of interest" description="Disordered" evidence="1">
    <location>
        <begin position="61"/>
        <end position="105"/>
    </location>
</feature>
<evidence type="ECO:0000256" key="1">
    <source>
        <dbReference type="SAM" id="MobiDB-lite"/>
    </source>
</evidence>
<dbReference type="Proteomes" id="UP000494206">
    <property type="component" value="Unassembled WGS sequence"/>
</dbReference>
<comment type="caution">
    <text evidence="2">The sequence shown here is derived from an EMBL/GenBank/DDBJ whole genome shotgun (WGS) entry which is preliminary data.</text>
</comment>
<protein>
    <submittedName>
        <fullName evidence="2">Uncharacterized protein</fullName>
    </submittedName>
</protein>